<dbReference type="PANTHER" id="PTHR13190">
    <property type="entry name" value="AUTOPHAGY-RELATED 2, ISOFORM A"/>
    <property type="match status" value="1"/>
</dbReference>
<evidence type="ECO:0000256" key="5">
    <source>
        <dbReference type="ARBA" id="ARBA00022448"/>
    </source>
</evidence>
<dbReference type="GO" id="GO:0000422">
    <property type="term" value="P:autophagy of mitochondrion"/>
    <property type="evidence" value="ECO:0007669"/>
    <property type="project" value="TreeGrafter"/>
</dbReference>
<dbReference type="GO" id="GO:0061908">
    <property type="term" value="C:phagophore"/>
    <property type="evidence" value="ECO:0007669"/>
    <property type="project" value="TreeGrafter"/>
</dbReference>
<evidence type="ECO:0000313" key="14">
    <source>
        <dbReference type="Proteomes" id="UP000616885"/>
    </source>
</evidence>
<dbReference type="Pfam" id="PF13329">
    <property type="entry name" value="ATG2_CAD"/>
    <property type="match status" value="1"/>
</dbReference>
<dbReference type="GO" id="GO:0061723">
    <property type="term" value="P:glycophagy"/>
    <property type="evidence" value="ECO:0007669"/>
    <property type="project" value="TreeGrafter"/>
</dbReference>
<evidence type="ECO:0000256" key="10">
    <source>
        <dbReference type="ARBA" id="ARBA00024479"/>
    </source>
</evidence>
<keyword evidence="8" id="KW-0445">Lipid transport</keyword>
<keyword evidence="5" id="KW-0813">Transport</keyword>
<keyword evidence="9" id="KW-0472">Membrane</keyword>
<dbReference type="GO" id="GO:0034727">
    <property type="term" value="P:piecemeal microautophagy of the nucleus"/>
    <property type="evidence" value="ECO:0007669"/>
    <property type="project" value="TreeGrafter"/>
</dbReference>
<dbReference type="PANTHER" id="PTHR13190:SF1">
    <property type="entry name" value="AUTOPHAGY-RELATED 2, ISOFORM A"/>
    <property type="match status" value="1"/>
</dbReference>
<dbReference type="GO" id="GO:0032266">
    <property type="term" value="F:phosphatidylinositol-3-phosphate binding"/>
    <property type="evidence" value="ECO:0007669"/>
    <property type="project" value="TreeGrafter"/>
</dbReference>
<dbReference type="GO" id="GO:0006869">
    <property type="term" value="P:lipid transport"/>
    <property type="evidence" value="ECO:0007669"/>
    <property type="project" value="UniProtKB-KW"/>
</dbReference>
<dbReference type="EMBL" id="JADCTT010000003">
    <property type="protein sequence ID" value="KAF9754530.1"/>
    <property type="molecule type" value="Genomic_DNA"/>
</dbReference>
<accession>A0A8H7TPR0</accession>
<keyword evidence="6" id="KW-0256">Endoplasmic reticulum</keyword>
<keyword evidence="7" id="KW-0072">Autophagy</keyword>
<dbReference type="GO" id="GO:0061709">
    <property type="term" value="P:reticulophagy"/>
    <property type="evidence" value="ECO:0007669"/>
    <property type="project" value="TreeGrafter"/>
</dbReference>
<comment type="similarity">
    <text evidence="3">Belongs to the ATG2 family.</text>
</comment>
<evidence type="ECO:0000256" key="8">
    <source>
        <dbReference type="ARBA" id="ARBA00023055"/>
    </source>
</evidence>
<evidence type="ECO:0000313" key="13">
    <source>
        <dbReference type="EMBL" id="KAF9754530.1"/>
    </source>
</evidence>
<reference evidence="13" key="1">
    <citation type="submission" date="2020-10" db="EMBL/GenBank/DDBJ databases">
        <title>High-Quality Genome Resource of Clonostachys rosea strain S41 by Oxford Nanopore Long-Read Sequencing.</title>
        <authorList>
            <person name="Wang H."/>
        </authorList>
    </citation>
    <scope>NUCLEOTIDE SEQUENCE</scope>
    <source>
        <strain evidence="13">S41</strain>
    </source>
</reference>
<comment type="catalytic activity">
    <reaction evidence="12">
        <text>a 1,2-diacyl-sn-glycero-3-phosphocholine(in) = a 1,2-diacyl-sn-glycero-3-phosphocholine(out)</text>
        <dbReference type="Rhea" id="RHEA:38571"/>
        <dbReference type="ChEBI" id="CHEBI:57643"/>
    </reaction>
</comment>
<dbReference type="AlphaFoldDB" id="A0A8H7TPR0"/>
<evidence type="ECO:0000256" key="2">
    <source>
        <dbReference type="ARBA" id="ARBA00004623"/>
    </source>
</evidence>
<evidence type="ECO:0000256" key="6">
    <source>
        <dbReference type="ARBA" id="ARBA00022824"/>
    </source>
</evidence>
<dbReference type="GO" id="GO:0000045">
    <property type="term" value="P:autophagosome assembly"/>
    <property type="evidence" value="ECO:0007669"/>
    <property type="project" value="TreeGrafter"/>
</dbReference>
<organism evidence="13 14">
    <name type="scientific">Bionectria ochroleuca</name>
    <name type="common">Gliocladium roseum</name>
    <dbReference type="NCBI Taxonomy" id="29856"/>
    <lineage>
        <taxon>Eukaryota</taxon>
        <taxon>Fungi</taxon>
        <taxon>Dikarya</taxon>
        <taxon>Ascomycota</taxon>
        <taxon>Pezizomycotina</taxon>
        <taxon>Sordariomycetes</taxon>
        <taxon>Hypocreomycetidae</taxon>
        <taxon>Hypocreales</taxon>
        <taxon>Bionectriaceae</taxon>
        <taxon>Clonostachys</taxon>
    </lineage>
</organism>
<gene>
    <name evidence="13" type="ORF">IM811_009971</name>
</gene>
<dbReference type="GO" id="GO:0005789">
    <property type="term" value="C:endoplasmic reticulum membrane"/>
    <property type="evidence" value="ECO:0007669"/>
    <property type="project" value="UniProtKB-SubCell"/>
</dbReference>
<evidence type="ECO:0000256" key="11">
    <source>
        <dbReference type="ARBA" id="ARBA00024615"/>
    </source>
</evidence>
<sequence>MTFELQGINADIVVYPEDAGETQSSVDVRVNSLDIFDHVPTSTWRKFATYDRDTGEREMGTSMLHLEILNVKPMPELVASESVLRVTVLPLRLHVDQDALDFLTRFFEFKDEKVPVHASPSDIPFVQRAEINSIPVKLDFKPKRVDYAGLRSGRTTEFMNFIVMDEARLVLRHVIIYGISGFDRLGKTLNDIWMPDVKITNCLESLLDWLRSAPWSTLVAASKTWWRFPSVSTRRTAGSCEVFQREPLLLQRRLERKLSSWGRRLLLVHSTPFRGQRICSLNKIKELGATGKTMMLIRTTRSKFPFTPTNHPVSSKACEEDIVPWPGISMLPEMRLLQFRVR</sequence>
<evidence type="ECO:0000256" key="12">
    <source>
        <dbReference type="ARBA" id="ARBA00024631"/>
    </source>
</evidence>
<evidence type="ECO:0000256" key="1">
    <source>
        <dbReference type="ARBA" id="ARBA00004406"/>
    </source>
</evidence>
<comment type="subcellular location">
    <subcellularLocation>
        <location evidence="1">Endoplasmic reticulum membrane</location>
        <topology evidence="1">Peripheral membrane protein</topology>
    </subcellularLocation>
    <subcellularLocation>
        <location evidence="2">Preautophagosomal structure membrane</location>
        <topology evidence="2">Peripheral membrane protein</topology>
    </subcellularLocation>
</comment>
<dbReference type="InterPro" id="IPR026849">
    <property type="entry name" value="ATG2"/>
</dbReference>
<dbReference type="GO" id="GO:0034045">
    <property type="term" value="C:phagophore assembly site membrane"/>
    <property type="evidence" value="ECO:0007669"/>
    <property type="project" value="UniProtKB-SubCell"/>
</dbReference>
<evidence type="ECO:0000256" key="3">
    <source>
        <dbReference type="ARBA" id="ARBA00009714"/>
    </source>
</evidence>
<protein>
    <recommendedName>
        <fullName evidence="4">Autophagy-related protein 2</fullName>
    </recommendedName>
</protein>
<evidence type="ECO:0000256" key="4">
    <source>
        <dbReference type="ARBA" id="ARBA00018070"/>
    </source>
</evidence>
<comment type="catalytic activity">
    <reaction evidence="11">
        <text>a 1,2-diacyl-sn-glycero-3-phosphoethanolamine(in) = a 1,2-diacyl-sn-glycero-3-phosphoethanolamine(out)</text>
        <dbReference type="Rhea" id="RHEA:38895"/>
        <dbReference type="ChEBI" id="CHEBI:64612"/>
    </reaction>
</comment>
<evidence type="ECO:0000256" key="9">
    <source>
        <dbReference type="ARBA" id="ARBA00023136"/>
    </source>
</evidence>
<comment type="catalytic activity">
    <reaction evidence="10">
        <text>a 1,2-diacyl-sn-glycero-3-phospho-L-serine(in) = a 1,2-diacyl-sn-glycero-3-phospho-L-serine(out)</text>
        <dbReference type="Rhea" id="RHEA:38663"/>
        <dbReference type="ChEBI" id="CHEBI:57262"/>
    </reaction>
</comment>
<evidence type="ECO:0000256" key="7">
    <source>
        <dbReference type="ARBA" id="ARBA00023006"/>
    </source>
</evidence>
<proteinExistence type="inferred from homology"/>
<dbReference type="GO" id="GO:0043495">
    <property type="term" value="F:protein-membrane adaptor activity"/>
    <property type="evidence" value="ECO:0007669"/>
    <property type="project" value="TreeGrafter"/>
</dbReference>
<name>A0A8H7TPR0_BIOOC</name>
<dbReference type="Proteomes" id="UP000616885">
    <property type="component" value="Unassembled WGS sequence"/>
</dbReference>
<comment type="caution">
    <text evidence="13">The sequence shown here is derived from an EMBL/GenBank/DDBJ whole genome shotgun (WGS) entry which is preliminary data.</text>
</comment>